<accession>A0A0J6W3J4</accession>
<reference evidence="5 6" key="1">
    <citation type="journal article" date="2015" name="Genome Biol. Evol.">
        <title>Characterization of Three Mycobacterium spp. with Potential Use in Bioremediation by Genome Sequencing and Comparative Genomics.</title>
        <authorList>
            <person name="Das S."/>
            <person name="Pettersson B.M."/>
            <person name="Behra P.R."/>
            <person name="Ramesh M."/>
            <person name="Dasgupta S."/>
            <person name="Bhattacharya A."/>
            <person name="Kirsebom L.A."/>
        </authorList>
    </citation>
    <scope>NUCLEOTIDE SEQUENCE [LARGE SCALE GENOMIC DNA]</scope>
    <source>
        <strain evidence="5 6">DSM 44075</strain>
    </source>
</reference>
<dbReference type="Proteomes" id="UP000036313">
    <property type="component" value="Unassembled WGS sequence"/>
</dbReference>
<dbReference type="InterPro" id="IPR025736">
    <property type="entry name" value="PucR_C-HTH_dom"/>
</dbReference>
<evidence type="ECO:0008006" key="7">
    <source>
        <dbReference type="Google" id="ProtNLM"/>
    </source>
</evidence>
<evidence type="ECO:0000259" key="3">
    <source>
        <dbReference type="Pfam" id="PF14361"/>
    </source>
</evidence>
<comment type="caution">
    <text evidence="5">The sequence shown here is derived from an EMBL/GenBank/DDBJ whole genome shotgun (WGS) entry which is preliminary data.</text>
</comment>
<evidence type="ECO:0000259" key="4">
    <source>
        <dbReference type="Pfam" id="PF17853"/>
    </source>
</evidence>
<evidence type="ECO:0000259" key="2">
    <source>
        <dbReference type="Pfam" id="PF13556"/>
    </source>
</evidence>
<name>A0A0J6W3J4_9MYCO</name>
<dbReference type="RefSeq" id="WP_048423188.1">
    <property type="nucleotide sequence ID" value="NZ_JYNU01000013.1"/>
</dbReference>
<dbReference type="Pfam" id="PF14361">
    <property type="entry name" value="RsbRD_N"/>
    <property type="match status" value="1"/>
</dbReference>
<dbReference type="InterPro" id="IPR041522">
    <property type="entry name" value="CdaR_GGDEF"/>
</dbReference>
<dbReference type="Pfam" id="PF13556">
    <property type="entry name" value="HTH_30"/>
    <property type="match status" value="1"/>
</dbReference>
<dbReference type="InterPro" id="IPR051448">
    <property type="entry name" value="CdaR-like_regulators"/>
</dbReference>
<evidence type="ECO:0000313" key="6">
    <source>
        <dbReference type="Proteomes" id="UP000036313"/>
    </source>
</evidence>
<comment type="similarity">
    <text evidence="1">Belongs to the CdaR family.</text>
</comment>
<dbReference type="InterPro" id="IPR042070">
    <property type="entry name" value="PucR_C-HTH_sf"/>
</dbReference>
<sequence length="422" mass="46496">MDAPAGEDDAVAEHAAAIVGRLDGKLSDIAESVQEILVNDFAEIGGNGELLDLLRDAVEGNLAAYLPAIRHRIPVEKIQPPTPALEHARRMAQRGVPANTLVRGYRLGHRTLLDRLVAEIAASGLDTDLGLRVFQRLSAVSFAYIDSTMEDILDSHQRERDRWLTNKSRLRAVRVREALEAPDVDVEEMTTATGYPFARTHLALVLWFDGPAAGDELNRLEHFAGYVCQAVAPRGRPLFVAADGLSGWAWFTVDDALAADVHSRVRSIIDAEPDAPRVAMSNPMRGLNGFRRAHRQALDVRATVLASCLPAPAFTAACDPGVQVAVRFRDDLEGARDWVCSVLGELAEDNEANERLRETLQLFLRNGSSFKATADVQHLHVNSVKYRVQRAIERRGRDVTDDRLDVEVALLLVSWFGRAVLV</sequence>
<evidence type="ECO:0000256" key="1">
    <source>
        <dbReference type="ARBA" id="ARBA00006754"/>
    </source>
</evidence>
<proteinExistence type="inferred from homology"/>
<gene>
    <name evidence="5" type="ORF">MOBUDSM44075_02315</name>
</gene>
<protein>
    <recommendedName>
        <fullName evidence="7">PucR family transcriptional regulator</fullName>
    </recommendedName>
</protein>
<dbReference type="PATRIC" id="fig|1807.14.peg.2336"/>
<dbReference type="AlphaFoldDB" id="A0A0J6W3J4"/>
<feature type="domain" description="CdaR GGDEF-like" evidence="4">
    <location>
        <begin position="182"/>
        <end position="301"/>
    </location>
</feature>
<dbReference type="PANTHER" id="PTHR33744:SF1">
    <property type="entry name" value="DNA-BINDING TRANSCRIPTIONAL ACTIVATOR ADER"/>
    <property type="match status" value="1"/>
</dbReference>
<feature type="domain" description="PucR C-terminal helix-turn-helix" evidence="2">
    <location>
        <begin position="356"/>
        <end position="411"/>
    </location>
</feature>
<dbReference type="Gene3D" id="1.10.10.2840">
    <property type="entry name" value="PucR C-terminal helix-turn-helix domain"/>
    <property type="match status" value="1"/>
</dbReference>
<dbReference type="PANTHER" id="PTHR33744">
    <property type="entry name" value="CARBOHYDRATE DIACID REGULATOR"/>
    <property type="match status" value="1"/>
</dbReference>
<dbReference type="InterPro" id="IPR025751">
    <property type="entry name" value="RsbRD_N_dom"/>
</dbReference>
<organism evidence="5 6">
    <name type="scientific">Mycolicibacterium obuense</name>
    <dbReference type="NCBI Taxonomy" id="1807"/>
    <lineage>
        <taxon>Bacteria</taxon>
        <taxon>Bacillati</taxon>
        <taxon>Actinomycetota</taxon>
        <taxon>Actinomycetes</taxon>
        <taxon>Mycobacteriales</taxon>
        <taxon>Mycobacteriaceae</taxon>
        <taxon>Mycolicibacterium</taxon>
    </lineage>
</organism>
<dbReference type="Pfam" id="PF17853">
    <property type="entry name" value="GGDEF_2"/>
    <property type="match status" value="1"/>
</dbReference>
<feature type="domain" description="RsbT co-antagonist protein RsbRD N-terminal" evidence="3">
    <location>
        <begin position="29"/>
        <end position="171"/>
    </location>
</feature>
<dbReference type="EMBL" id="JYNU01000013">
    <property type="protein sequence ID" value="KMO76323.1"/>
    <property type="molecule type" value="Genomic_DNA"/>
</dbReference>
<evidence type="ECO:0000313" key="5">
    <source>
        <dbReference type="EMBL" id="KMO76323.1"/>
    </source>
</evidence>